<feature type="region of interest" description="Disordered" evidence="1">
    <location>
        <begin position="1"/>
        <end position="47"/>
    </location>
</feature>
<feature type="region of interest" description="Disordered" evidence="1">
    <location>
        <begin position="117"/>
        <end position="142"/>
    </location>
</feature>
<dbReference type="GeneID" id="76150893"/>
<keyword evidence="3" id="KW-1185">Reference proteome</keyword>
<feature type="region of interest" description="Disordered" evidence="1">
    <location>
        <begin position="66"/>
        <end position="91"/>
    </location>
</feature>
<evidence type="ECO:0000313" key="2">
    <source>
        <dbReference type="EMBL" id="KAI5958026.1"/>
    </source>
</evidence>
<comment type="caution">
    <text evidence="2">The sequence shown here is derived from an EMBL/GenBank/DDBJ whole genome shotgun (WGS) entry which is preliminary data.</text>
</comment>
<feature type="compositionally biased region" description="Polar residues" evidence="1">
    <location>
        <begin position="246"/>
        <end position="256"/>
    </location>
</feature>
<sequence length="428" mass="47994">MSTSNSKTGKKDAESSTNKSRQPSETGTKPSTKNVRKNVIKPLPMNSDPAQLFNLFSKNYESLSQAMAKQFEDEENFSPFPSEDDTNTQSNPIFNYNLLEALESASIQTGEKVKEVTNGNGQRSFSTAPSQNGASTKPTTHAKRKIICPPQSLLNDSEIDFIRNKIAQVIKQNEGGNLPRSLNFFDAGDGFALHSEDSNKTSNGFNNRGNHNQTSIEIEFSPIPECKVHGVEDCDCPIFDEEYVSSHPSSRGLNSSRDSEGRDSNDDGPSCEFTFEYDSKGRLLPMGNNIEDKLSLMDSEAGKLKELQEEFEAIIAEENGSRPKSAVKEQSDKTHRPRSISSKSTQQNKNRVKRRLKREITDPLDDLKEFVKEETQKKLEKRRLLCNRQSSSSRNFYGLIPKDDCCLLCQYEAVFGIKPRYLVTKKAN</sequence>
<feature type="region of interest" description="Disordered" evidence="1">
    <location>
        <begin position="315"/>
        <end position="358"/>
    </location>
</feature>
<name>A0AAD5BEM7_9ASCO</name>
<accession>A0AAD5BEM7</accession>
<evidence type="ECO:0000256" key="1">
    <source>
        <dbReference type="SAM" id="MobiDB-lite"/>
    </source>
</evidence>
<evidence type="ECO:0000313" key="3">
    <source>
        <dbReference type="Proteomes" id="UP001204833"/>
    </source>
</evidence>
<feature type="compositionally biased region" description="Polar residues" evidence="1">
    <location>
        <begin position="339"/>
        <end position="349"/>
    </location>
</feature>
<protein>
    <submittedName>
        <fullName evidence="2">Uncharacterized protein</fullName>
    </submittedName>
</protein>
<feature type="compositionally biased region" description="Polar residues" evidence="1">
    <location>
        <begin position="15"/>
        <end position="33"/>
    </location>
</feature>
<dbReference type="EMBL" id="JAIHNG010000119">
    <property type="protein sequence ID" value="KAI5958026.1"/>
    <property type="molecule type" value="Genomic_DNA"/>
</dbReference>
<dbReference type="RefSeq" id="XP_051608661.1">
    <property type="nucleotide sequence ID" value="XM_051752189.1"/>
</dbReference>
<dbReference type="Proteomes" id="UP001204833">
    <property type="component" value="Unassembled WGS sequence"/>
</dbReference>
<feature type="compositionally biased region" description="Polar residues" evidence="1">
    <location>
        <begin position="117"/>
        <end position="139"/>
    </location>
</feature>
<reference evidence="2 3" key="1">
    <citation type="journal article" date="2022" name="DNA Res.">
        <title>Genome analysis of five recently described species of the CUG-Ser clade uncovers Candida theae as a new hybrid lineage with pathogenic potential in the Candida parapsilosis species complex.</title>
        <authorList>
            <person name="Mixao V."/>
            <person name="Del Olmo V."/>
            <person name="Hegedusova E."/>
            <person name="Saus E."/>
            <person name="Pryszcz L."/>
            <person name="Cillingova A."/>
            <person name="Nosek J."/>
            <person name="Gabaldon T."/>
        </authorList>
    </citation>
    <scope>NUCLEOTIDE SEQUENCE [LARGE SCALE GENOMIC DNA]</scope>
    <source>
        <strain evidence="2 3">CBS 12239</strain>
    </source>
</reference>
<feature type="compositionally biased region" description="Acidic residues" evidence="1">
    <location>
        <begin position="72"/>
        <end position="86"/>
    </location>
</feature>
<dbReference type="AlphaFoldDB" id="A0AAD5BEM7"/>
<gene>
    <name evidence="2" type="ORF">KGF57_002834</name>
</gene>
<organism evidence="2 3">
    <name type="scientific">Candida theae</name>
    <dbReference type="NCBI Taxonomy" id="1198502"/>
    <lineage>
        <taxon>Eukaryota</taxon>
        <taxon>Fungi</taxon>
        <taxon>Dikarya</taxon>
        <taxon>Ascomycota</taxon>
        <taxon>Saccharomycotina</taxon>
        <taxon>Pichiomycetes</taxon>
        <taxon>Debaryomycetaceae</taxon>
        <taxon>Candida/Lodderomyces clade</taxon>
        <taxon>Candida</taxon>
    </lineage>
</organism>
<feature type="region of interest" description="Disordered" evidence="1">
    <location>
        <begin position="245"/>
        <end position="272"/>
    </location>
</feature>
<proteinExistence type="predicted"/>